<evidence type="ECO:0000313" key="4">
    <source>
        <dbReference type="Proteomes" id="UP000078560"/>
    </source>
</evidence>
<evidence type="ECO:0000313" key="1">
    <source>
        <dbReference type="EMBL" id="SBS82443.1"/>
    </source>
</evidence>
<reference evidence="1" key="2">
    <citation type="submission" date="2016-05" db="EMBL/GenBank/DDBJ databases">
        <authorList>
            <person name="Lavstsen T."/>
            <person name="Jespersen J.S."/>
        </authorList>
    </citation>
    <scope>NUCLEOTIDE SEQUENCE [LARGE SCALE GENOMIC DNA]</scope>
</reference>
<name>A0A1A8VPH3_PLAOA</name>
<reference evidence="3 4" key="1">
    <citation type="submission" date="2016-05" db="EMBL/GenBank/DDBJ databases">
        <authorList>
            <person name="Naeem Raeece"/>
        </authorList>
    </citation>
    <scope>NUCLEOTIDE SEQUENCE [LARGE SCALE GENOMIC DNA]</scope>
</reference>
<dbReference type="AlphaFoldDB" id="A0A1A8VPH3"/>
<evidence type="ECO:0000313" key="2">
    <source>
        <dbReference type="EMBL" id="SBS87124.1"/>
    </source>
</evidence>
<organism evidence="1 4">
    <name type="scientific">Plasmodium ovale curtisi</name>
    <dbReference type="NCBI Taxonomy" id="864141"/>
    <lineage>
        <taxon>Eukaryota</taxon>
        <taxon>Sar</taxon>
        <taxon>Alveolata</taxon>
        <taxon>Apicomplexa</taxon>
        <taxon>Aconoidasida</taxon>
        <taxon>Haemosporida</taxon>
        <taxon>Plasmodiidae</taxon>
        <taxon>Plasmodium</taxon>
        <taxon>Plasmodium (Plasmodium)</taxon>
    </lineage>
</organism>
<proteinExistence type="predicted"/>
<gene>
    <name evidence="2" type="ORF">POVCU1_014110</name>
    <name evidence="1" type="ORF">POVCU2_0015360</name>
</gene>
<dbReference type="Proteomes" id="UP000078546">
    <property type="component" value="Unassembled WGS sequence"/>
</dbReference>
<sequence>MSLGGVNNARVTVRSCSSAHDSSIQLFVGKMIFRGERRSIEEGEVRGYETKWEQRQTGTNLRNRLSTTLLTIQPRIDDNGDNPVYMHVHVLKAKVPKRFR</sequence>
<dbReference type="Proteomes" id="UP000078560">
    <property type="component" value="Unassembled WGS sequence"/>
</dbReference>
<accession>A0A1A8VPH3</accession>
<dbReference type="EMBL" id="FLQV01000262">
    <property type="protein sequence ID" value="SBS87124.1"/>
    <property type="molecule type" value="Genomic_DNA"/>
</dbReference>
<dbReference type="EMBL" id="FLQU01000213">
    <property type="protein sequence ID" value="SBS82443.1"/>
    <property type="molecule type" value="Genomic_DNA"/>
</dbReference>
<protein>
    <submittedName>
        <fullName evidence="1">Uncharacterized protein</fullName>
    </submittedName>
</protein>
<evidence type="ECO:0000313" key="3">
    <source>
        <dbReference type="Proteomes" id="UP000078546"/>
    </source>
</evidence>